<dbReference type="Proteomes" id="UP000758856">
    <property type="component" value="Unassembled WGS sequence"/>
</dbReference>
<comment type="caution">
    <text evidence="2">The sequence shown here is derived from an EMBL/GenBank/DDBJ whole genome shotgun (WGS) entry which is preliminary data.</text>
</comment>
<evidence type="ECO:0008006" key="4">
    <source>
        <dbReference type="Google" id="ProtNLM"/>
    </source>
</evidence>
<sequence>MVVTLSRAKAAPHTGVATCLRPVIAMKRLTLACAVFVCALTLTASAQEAIPSLEGWKPWRNPATGTTYYRCEAKACGQGALVSAKRQPDGPPESLVEFRKKTETTDQSLVKMSAGGYVSVKITKLYARDLGKLRTQIAVKTMGRADGGTEHTASALASFGPVRFSLVSTGASEAAVQANIERFVPLPFLAMALNDQKRSPR</sequence>
<keyword evidence="3" id="KW-1185">Reference proteome</keyword>
<gene>
    <name evidence="2" type="ORF">JOD31_000109</name>
</gene>
<evidence type="ECO:0000313" key="3">
    <source>
        <dbReference type="Proteomes" id="UP000758856"/>
    </source>
</evidence>
<organism evidence="2 3">
    <name type="scientific">Methylopila capsulata</name>
    <dbReference type="NCBI Taxonomy" id="61654"/>
    <lineage>
        <taxon>Bacteria</taxon>
        <taxon>Pseudomonadati</taxon>
        <taxon>Pseudomonadota</taxon>
        <taxon>Alphaproteobacteria</taxon>
        <taxon>Hyphomicrobiales</taxon>
        <taxon>Methylopilaceae</taxon>
        <taxon>Methylopila</taxon>
    </lineage>
</organism>
<reference evidence="2 3" key="1">
    <citation type="submission" date="2021-01" db="EMBL/GenBank/DDBJ databases">
        <title>Genomic Encyclopedia of Type Strains, Phase IV (KMG-IV): sequencing the most valuable type-strain genomes for metagenomic binning, comparative biology and taxonomic classification.</title>
        <authorList>
            <person name="Goeker M."/>
        </authorList>
    </citation>
    <scope>NUCLEOTIDE SEQUENCE [LARGE SCALE GENOMIC DNA]</scope>
    <source>
        <strain evidence="2 3">DSM 6130</strain>
    </source>
</reference>
<proteinExistence type="predicted"/>
<evidence type="ECO:0000313" key="2">
    <source>
        <dbReference type="EMBL" id="MBM7849897.1"/>
    </source>
</evidence>
<feature type="chain" id="PRO_5046188364" description="Invasion associated locus B family protein" evidence="1">
    <location>
        <begin position="47"/>
        <end position="201"/>
    </location>
</feature>
<feature type="signal peptide" evidence="1">
    <location>
        <begin position="1"/>
        <end position="46"/>
    </location>
</feature>
<protein>
    <recommendedName>
        <fullName evidence="4">Invasion associated locus B family protein</fullName>
    </recommendedName>
</protein>
<dbReference type="EMBL" id="JAFBCY010000001">
    <property type="protein sequence ID" value="MBM7849897.1"/>
    <property type="molecule type" value="Genomic_DNA"/>
</dbReference>
<evidence type="ECO:0000256" key="1">
    <source>
        <dbReference type="SAM" id="SignalP"/>
    </source>
</evidence>
<name>A0ABS2T150_9HYPH</name>
<accession>A0ABS2T150</accession>
<keyword evidence="1" id="KW-0732">Signal</keyword>
<dbReference type="RefSeq" id="WP_271206139.1">
    <property type="nucleotide sequence ID" value="NZ_BSFF01000002.1"/>
</dbReference>